<dbReference type="VEuPathDB" id="VectorBase:RSAN_029040"/>
<dbReference type="Proteomes" id="UP000821837">
    <property type="component" value="Chromosome 5"/>
</dbReference>
<organism evidence="1 2">
    <name type="scientific">Rhipicephalus sanguineus</name>
    <name type="common">Brown dog tick</name>
    <name type="synonym">Ixodes sanguineus</name>
    <dbReference type="NCBI Taxonomy" id="34632"/>
    <lineage>
        <taxon>Eukaryota</taxon>
        <taxon>Metazoa</taxon>
        <taxon>Ecdysozoa</taxon>
        <taxon>Arthropoda</taxon>
        <taxon>Chelicerata</taxon>
        <taxon>Arachnida</taxon>
        <taxon>Acari</taxon>
        <taxon>Parasitiformes</taxon>
        <taxon>Ixodida</taxon>
        <taxon>Ixodoidea</taxon>
        <taxon>Ixodidae</taxon>
        <taxon>Rhipicephalinae</taxon>
        <taxon>Rhipicephalus</taxon>
        <taxon>Rhipicephalus</taxon>
    </lineage>
</organism>
<evidence type="ECO:0000313" key="1">
    <source>
        <dbReference type="EMBL" id="KAH7952417.1"/>
    </source>
</evidence>
<dbReference type="AlphaFoldDB" id="A0A9D4SWV0"/>
<protein>
    <recommendedName>
        <fullName evidence="3">DDE Tnp4 domain-containing protein</fullName>
    </recommendedName>
</protein>
<accession>A0A9D4SWV0</accession>
<proteinExistence type="predicted"/>
<evidence type="ECO:0008006" key="3">
    <source>
        <dbReference type="Google" id="ProtNLM"/>
    </source>
</evidence>
<gene>
    <name evidence="1" type="ORF">HPB52_022847</name>
</gene>
<comment type="caution">
    <text evidence="1">The sequence shown here is derived from an EMBL/GenBank/DDBJ whole genome shotgun (WGS) entry which is preliminary data.</text>
</comment>
<reference evidence="1" key="1">
    <citation type="journal article" date="2020" name="Cell">
        <title>Large-Scale Comparative Analyses of Tick Genomes Elucidate Their Genetic Diversity and Vector Capacities.</title>
        <authorList>
            <consortium name="Tick Genome and Microbiome Consortium (TIGMIC)"/>
            <person name="Jia N."/>
            <person name="Wang J."/>
            <person name="Shi W."/>
            <person name="Du L."/>
            <person name="Sun Y."/>
            <person name="Zhan W."/>
            <person name="Jiang J.F."/>
            <person name="Wang Q."/>
            <person name="Zhang B."/>
            <person name="Ji P."/>
            <person name="Bell-Sakyi L."/>
            <person name="Cui X.M."/>
            <person name="Yuan T.T."/>
            <person name="Jiang B.G."/>
            <person name="Yang W.F."/>
            <person name="Lam T.T."/>
            <person name="Chang Q.C."/>
            <person name="Ding S.J."/>
            <person name="Wang X.J."/>
            <person name="Zhu J.G."/>
            <person name="Ruan X.D."/>
            <person name="Zhao L."/>
            <person name="Wei J.T."/>
            <person name="Ye R.Z."/>
            <person name="Que T.C."/>
            <person name="Du C.H."/>
            <person name="Zhou Y.H."/>
            <person name="Cheng J.X."/>
            <person name="Dai P.F."/>
            <person name="Guo W.B."/>
            <person name="Han X.H."/>
            <person name="Huang E.J."/>
            <person name="Li L.F."/>
            <person name="Wei W."/>
            <person name="Gao Y.C."/>
            <person name="Liu J.Z."/>
            <person name="Shao H.Z."/>
            <person name="Wang X."/>
            <person name="Wang C.C."/>
            <person name="Yang T.C."/>
            <person name="Huo Q.B."/>
            <person name="Li W."/>
            <person name="Chen H.Y."/>
            <person name="Chen S.E."/>
            <person name="Zhou L.G."/>
            <person name="Ni X.B."/>
            <person name="Tian J.H."/>
            <person name="Sheng Y."/>
            <person name="Liu T."/>
            <person name="Pan Y.S."/>
            <person name="Xia L.Y."/>
            <person name="Li J."/>
            <person name="Zhao F."/>
            <person name="Cao W.C."/>
        </authorList>
    </citation>
    <scope>NUCLEOTIDE SEQUENCE</scope>
    <source>
        <strain evidence="1">Rsan-2018</strain>
    </source>
</reference>
<name>A0A9D4SWV0_RHISA</name>
<dbReference type="EMBL" id="JABSTV010001251">
    <property type="protein sequence ID" value="KAH7952417.1"/>
    <property type="molecule type" value="Genomic_DNA"/>
</dbReference>
<keyword evidence="2" id="KW-1185">Reference proteome</keyword>
<reference evidence="1" key="2">
    <citation type="submission" date="2021-09" db="EMBL/GenBank/DDBJ databases">
        <authorList>
            <person name="Jia N."/>
            <person name="Wang J."/>
            <person name="Shi W."/>
            <person name="Du L."/>
            <person name="Sun Y."/>
            <person name="Zhan W."/>
            <person name="Jiang J."/>
            <person name="Wang Q."/>
            <person name="Zhang B."/>
            <person name="Ji P."/>
            <person name="Sakyi L.B."/>
            <person name="Cui X."/>
            <person name="Yuan T."/>
            <person name="Jiang B."/>
            <person name="Yang W."/>
            <person name="Lam T.T.-Y."/>
            <person name="Chang Q."/>
            <person name="Ding S."/>
            <person name="Wang X."/>
            <person name="Zhu J."/>
            <person name="Ruan X."/>
            <person name="Zhao L."/>
            <person name="Wei J."/>
            <person name="Que T."/>
            <person name="Du C."/>
            <person name="Cheng J."/>
            <person name="Dai P."/>
            <person name="Han X."/>
            <person name="Huang E."/>
            <person name="Gao Y."/>
            <person name="Liu J."/>
            <person name="Shao H."/>
            <person name="Ye R."/>
            <person name="Li L."/>
            <person name="Wei W."/>
            <person name="Wang X."/>
            <person name="Wang C."/>
            <person name="Huo Q."/>
            <person name="Li W."/>
            <person name="Guo W."/>
            <person name="Chen H."/>
            <person name="Chen S."/>
            <person name="Zhou L."/>
            <person name="Zhou L."/>
            <person name="Ni X."/>
            <person name="Tian J."/>
            <person name="Zhou Y."/>
            <person name="Sheng Y."/>
            <person name="Liu T."/>
            <person name="Pan Y."/>
            <person name="Xia L."/>
            <person name="Li J."/>
            <person name="Zhao F."/>
            <person name="Cao W."/>
        </authorList>
    </citation>
    <scope>NUCLEOTIDE SEQUENCE</scope>
    <source>
        <strain evidence="1">Rsan-2018</strain>
        <tissue evidence="1">Larvae</tissue>
    </source>
</reference>
<sequence>MGFLSPAVQLAMELVDSDSEDDEYDELVTKVALKLARQSRHRVPRYCEDVQRVATENAFGLLKQRFRRLYFVDANSVKQCCLIVMAACVLHNLCNDERDFFDELEDTTLDDEVGNDEADIMSDALAPAKH</sequence>
<evidence type="ECO:0000313" key="2">
    <source>
        <dbReference type="Proteomes" id="UP000821837"/>
    </source>
</evidence>